<feature type="transmembrane region" description="Helical" evidence="1">
    <location>
        <begin position="335"/>
        <end position="356"/>
    </location>
</feature>
<dbReference type="EMBL" id="HBKQ01036005">
    <property type="protein sequence ID" value="CAE2257219.1"/>
    <property type="molecule type" value="Transcribed_RNA"/>
</dbReference>
<organism evidence="2">
    <name type="scientific">Odontella aurita</name>
    <dbReference type="NCBI Taxonomy" id="265563"/>
    <lineage>
        <taxon>Eukaryota</taxon>
        <taxon>Sar</taxon>
        <taxon>Stramenopiles</taxon>
        <taxon>Ochrophyta</taxon>
        <taxon>Bacillariophyta</taxon>
        <taxon>Mediophyceae</taxon>
        <taxon>Biddulphiophycidae</taxon>
        <taxon>Eupodiscales</taxon>
        <taxon>Odontellaceae</taxon>
        <taxon>Odontella</taxon>
    </lineage>
</organism>
<keyword evidence="1" id="KW-0472">Membrane</keyword>
<keyword evidence="1" id="KW-0812">Transmembrane</keyword>
<evidence type="ECO:0008006" key="3">
    <source>
        <dbReference type="Google" id="ProtNLM"/>
    </source>
</evidence>
<dbReference type="PANTHER" id="PTHR22911:SF76">
    <property type="entry name" value="EAMA DOMAIN-CONTAINING PROTEIN"/>
    <property type="match status" value="1"/>
</dbReference>
<feature type="transmembrane region" description="Helical" evidence="1">
    <location>
        <begin position="151"/>
        <end position="175"/>
    </location>
</feature>
<evidence type="ECO:0000256" key="1">
    <source>
        <dbReference type="SAM" id="Phobius"/>
    </source>
</evidence>
<gene>
    <name evidence="2" type="ORF">OAUR00152_LOCUS24757</name>
</gene>
<accession>A0A7S4JAW7</accession>
<reference evidence="2" key="1">
    <citation type="submission" date="2021-01" db="EMBL/GenBank/DDBJ databases">
        <authorList>
            <person name="Corre E."/>
            <person name="Pelletier E."/>
            <person name="Niang G."/>
            <person name="Scheremetjew M."/>
            <person name="Finn R."/>
            <person name="Kale V."/>
            <person name="Holt S."/>
            <person name="Cochrane G."/>
            <person name="Meng A."/>
            <person name="Brown T."/>
            <person name="Cohen L."/>
        </authorList>
    </citation>
    <scope>NUCLEOTIDE SEQUENCE</scope>
    <source>
        <strain evidence="2">Isolate 1302-5</strain>
    </source>
</reference>
<feature type="transmembrane region" description="Helical" evidence="1">
    <location>
        <begin position="232"/>
        <end position="251"/>
    </location>
</feature>
<keyword evidence="1" id="KW-1133">Transmembrane helix</keyword>
<proteinExistence type="predicted"/>
<dbReference type="InterPro" id="IPR037185">
    <property type="entry name" value="EmrE-like"/>
</dbReference>
<feature type="transmembrane region" description="Helical" evidence="1">
    <location>
        <begin position="362"/>
        <end position="381"/>
    </location>
</feature>
<feature type="transmembrane region" description="Helical" evidence="1">
    <location>
        <begin position="263"/>
        <end position="283"/>
    </location>
</feature>
<dbReference type="PANTHER" id="PTHR22911">
    <property type="entry name" value="ACYL-MALONYL CONDENSING ENZYME-RELATED"/>
    <property type="match status" value="1"/>
</dbReference>
<evidence type="ECO:0000313" key="2">
    <source>
        <dbReference type="EMBL" id="CAE2257219.1"/>
    </source>
</evidence>
<feature type="transmembrane region" description="Helical" evidence="1">
    <location>
        <begin position="116"/>
        <end position="139"/>
    </location>
</feature>
<feature type="transmembrane region" description="Helical" evidence="1">
    <location>
        <begin position="306"/>
        <end position="328"/>
    </location>
</feature>
<dbReference type="SUPFAM" id="SSF103481">
    <property type="entry name" value="Multidrug resistance efflux transporter EmrE"/>
    <property type="match status" value="1"/>
</dbReference>
<protein>
    <recommendedName>
        <fullName evidence="3">EamA domain-containing protein</fullName>
    </recommendedName>
</protein>
<sequence>MDRSCRRMVAEEKLPHHVVLGLSLLLAVTVCSSAGVVFTALTSVDGVPPFLTVSWRFWCQEMIQLVPFLLSVRSAQLRDEEVRYRRCRGEEGGKSSMNEVSHPSSYSKPSLIFPRFVSSLPLLVTSGFFLGIHFAAWVYSLRHTSLVHSLLWVSMGPILINGGNWMIYIIGSCVVCEGYSRWCPKVQRPSWKETAGAFTGILGAVMMLLDVRSESSLIPGSEESSKVHEPTISGDIAAFIGAAAVSIYLIIGRKLRAWMPLWMYAFPVAGSAMMTNIVFAFMYSPDRALLKGLGRTSMFGFLNRKYFFMALYLGAGPGVCGHTMLNALLKYMSPLTISTAMLAEPLFGSLIGHYFGMQPIPGIWTLIGGSVLLVGLLFVVLGEKDSGKTADDTSIQDDSGQQLIKLSECEEAFAMPDPVEVQKQYGAIKS</sequence>
<dbReference type="GO" id="GO:0016020">
    <property type="term" value="C:membrane"/>
    <property type="evidence" value="ECO:0007669"/>
    <property type="project" value="TreeGrafter"/>
</dbReference>
<dbReference type="AlphaFoldDB" id="A0A7S4JAW7"/>
<name>A0A7S4JAW7_9STRA</name>